<evidence type="ECO:0000313" key="4">
    <source>
        <dbReference type="EMBL" id="KAK4207976.1"/>
    </source>
</evidence>
<proteinExistence type="predicted"/>
<gene>
    <name evidence="4" type="ORF">QBC37DRAFT_84967</name>
</gene>
<dbReference type="Proteomes" id="UP001301769">
    <property type="component" value="Unassembled WGS sequence"/>
</dbReference>
<feature type="domain" description="DUF6594" evidence="3">
    <location>
        <begin position="59"/>
        <end position="385"/>
    </location>
</feature>
<feature type="compositionally biased region" description="Basic and acidic residues" evidence="1">
    <location>
        <begin position="273"/>
        <end position="294"/>
    </location>
</feature>
<reference evidence="4" key="1">
    <citation type="journal article" date="2023" name="Mol. Phylogenet. Evol.">
        <title>Genome-scale phylogeny and comparative genomics of the fungal order Sordariales.</title>
        <authorList>
            <person name="Hensen N."/>
            <person name="Bonometti L."/>
            <person name="Westerberg I."/>
            <person name="Brannstrom I.O."/>
            <person name="Guillou S."/>
            <person name="Cros-Aarteil S."/>
            <person name="Calhoun S."/>
            <person name="Haridas S."/>
            <person name="Kuo A."/>
            <person name="Mondo S."/>
            <person name="Pangilinan J."/>
            <person name="Riley R."/>
            <person name="LaButti K."/>
            <person name="Andreopoulos B."/>
            <person name="Lipzen A."/>
            <person name="Chen C."/>
            <person name="Yan M."/>
            <person name="Daum C."/>
            <person name="Ng V."/>
            <person name="Clum A."/>
            <person name="Steindorff A."/>
            <person name="Ohm R.A."/>
            <person name="Martin F."/>
            <person name="Silar P."/>
            <person name="Natvig D.O."/>
            <person name="Lalanne C."/>
            <person name="Gautier V."/>
            <person name="Ament-Velasquez S.L."/>
            <person name="Kruys A."/>
            <person name="Hutchinson M.I."/>
            <person name="Powell A.J."/>
            <person name="Barry K."/>
            <person name="Miller A.N."/>
            <person name="Grigoriev I.V."/>
            <person name="Debuchy R."/>
            <person name="Gladieux P."/>
            <person name="Hiltunen Thoren M."/>
            <person name="Johannesson H."/>
        </authorList>
    </citation>
    <scope>NUCLEOTIDE SEQUENCE</scope>
    <source>
        <strain evidence="4">PSN293</strain>
    </source>
</reference>
<keyword evidence="2" id="KW-0812">Transmembrane</keyword>
<dbReference type="InterPro" id="IPR046529">
    <property type="entry name" value="DUF6594"/>
</dbReference>
<feature type="transmembrane region" description="Helical" evidence="2">
    <location>
        <begin position="348"/>
        <end position="365"/>
    </location>
</feature>
<feature type="compositionally biased region" description="Low complexity" evidence="1">
    <location>
        <begin position="28"/>
        <end position="39"/>
    </location>
</feature>
<evidence type="ECO:0000256" key="2">
    <source>
        <dbReference type="SAM" id="Phobius"/>
    </source>
</evidence>
<keyword evidence="5" id="KW-1185">Reference proteome</keyword>
<evidence type="ECO:0000256" key="1">
    <source>
        <dbReference type="SAM" id="MobiDB-lite"/>
    </source>
</evidence>
<keyword evidence="2" id="KW-1133">Transmembrane helix</keyword>
<name>A0AAN6XYE0_9PEZI</name>
<accession>A0AAN6XYE0</accession>
<dbReference type="Pfam" id="PF20237">
    <property type="entry name" value="DUF6594"/>
    <property type="match status" value="1"/>
</dbReference>
<dbReference type="PANTHER" id="PTHR34502">
    <property type="entry name" value="DUF6594 DOMAIN-CONTAINING PROTEIN-RELATED"/>
    <property type="match status" value="1"/>
</dbReference>
<comment type="caution">
    <text evidence="4">The sequence shown here is derived from an EMBL/GenBank/DDBJ whole genome shotgun (WGS) entry which is preliminary data.</text>
</comment>
<dbReference type="EMBL" id="MU858264">
    <property type="protein sequence ID" value="KAK4207976.1"/>
    <property type="molecule type" value="Genomic_DNA"/>
</dbReference>
<organism evidence="4 5">
    <name type="scientific">Rhypophila decipiens</name>
    <dbReference type="NCBI Taxonomy" id="261697"/>
    <lineage>
        <taxon>Eukaryota</taxon>
        <taxon>Fungi</taxon>
        <taxon>Dikarya</taxon>
        <taxon>Ascomycota</taxon>
        <taxon>Pezizomycotina</taxon>
        <taxon>Sordariomycetes</taxon>
        <taxon>Sordariomycetidae</taxon>
        <taxon>Sordariales</taxon>
        <taxon>Naviculisporaceae</taxon>
        <taxon>Rhypophila</taxon>
    </lineage>
</organism>
<feature type="transmembrane region" description="Helical" evidence="2">
    <location>
        <begin position="315"/>
        <end position="341"/>
    </location>
</feature>
<evidence type="ECO:0000313" key="5">
    <source>
        <dbReference type="Proteomes" id="UP001301769"/>
    </source>
</evidence>
<feature type="transmembrane region" description="Helical" evidence="2">
    <location>
        <begin position="371"/>
        <end position="390"/>
    </location>
</feature>
<dbReference type="AlphaFoldDB" id="A0AAN6XYE0"/>
<protein>
    <submittedName>
        <fullName evidence="4">Isoleucyl-tRNA synthetase</fullName>
    </submittedName>
</protein>
<feature type="region of interest" description="Disordered" evidence="1">
    <location>
        <begin position="1"/>
        <end position="52"/>
    </location>
</feature>
<keyword evidence="2" id="KW-0472">Membrane</keyword>
<sequence length="393" mass="44442">MSSWAPTIGPSVAASLPSWGARSDNGESPPSSASVDVSPTNTAFSIGNPSPPPSRIEGWPLLAELMAQNPAFEGFARFRSLNVKNLLYYQVELTKLEDDLRDREIEDMDPGNDDYHGEQKWSEIHENPEIMISNKKLPHQQWAKVKEIRKLLHEYNEALLQYAQVSALGEPSTHNMRELVTWIHDKNLGSLKVNGYAAEKWGPYKPRERRITVRRFLELFLKFIKPTPKSPDVSDLIAPRAGKPPDRLGRWISEEALPFKWDFGEYWSKKHKAGTDEERNDDMQENEKQTEEDNAKPIDERITKKYIQTCQEITILSMTAALCTLVACMLPIAAIFLLAIVNELWHRLYMIASFSLLFASLLMLLTEATRVQVFTATSAFLAVLVVFIPAGGG</sequence>
<dbReference type="PANTHER" id="PTHR34502:SF5">
    <property type="entry name" value="DUF6594 DOMAIN-CONTAINING PROTEIN"/>
    <property type="match status" value="1"/>
</dbReference>
<feature type="region of interest" description="Disordered" evidence="1">
    <location>
        <begin position="272"/>
        <end position="294"/>
    </location>
</feature>
<reference evidence="4" key="2">
    <citation type="submission" date="2023-05" db="EMBL/GenBank/DDBJ databases">
        <authorList>
            <consortium name="Lawrence Berkeley National Laboratory"/>
            <person name="Steindorff A."/>
            <person name="Hensen N."/>
            <person name="Bonometti L."/>
            <person name="Westerberg I."/>
            <person name="Brannstrom I.O."/>
            <person name="Guillou S."/>
            <person name="Cros-Aarteil S."/>
            <person name="Calhoun S."/>
            <person name="Haridas S."/>
            <person name="Kuo A."/>
            <person name="Mondo S."/>
            <person name="Pangilinan J."/>
            <person name="Riley R."/>
            <person name="Labutti K."/>
            <person name="Andreopoulos B."/>
            <person name="Lipzen A."/>
            <person name="Chen C."/>
            <person name="Yanf M."/>
            <person name="Daum C."/>
            <person name="Ng V."/>
            <person name="Clum A."/>
            <person name="Ohm R."/>
            <person name="Martin F."/>
            <person name="Silar P."/>
            <person name="Natvig D."/>
            <person name="Lalanne C."/>
            <person name="Gautier V."/>
            <person name="Ament-Velasquez S.L."/>
            <person name="Kruys A."/>
            <person name="Hutchinson M.I."/>
            <person name="Powell A.J."/>
            <person name="Barry K."/>
            <person name="Miller A.N."/>
            <person name="Grigoriev I.V."/>
            <person name="Debuchy R."/>
            <person name="Gladieux P."/>
            <person name="Thoren M.H."/>
            <person name="Johannesson H."/>
        </authorList>
    </citation>
    <scope>NUCLEOTIDE SEQUENCE</scope>
    <source>
        <strain evidence="4">PSN293</strain>
    </source>
</reference>
<evidence type="ECO:0000259" key="3">
    <source>
        <dbReference type="Pfam" id="PF20237"/>
    </source>
</evidence>